<protein>
    <submittedName>
        <fullName evidence="2">Ig domain-containing protein</fullName>
    </submittedName>
</protein>
<dbReference type="RefSeq" id="WP_406771168.1">
    <property type="nucleotide sequence ID" value="NZ_JBJHZZ010000029.1"/>
</dbReference>
<reference evidence="2 3" key="1">
    <citation type="submission" date="2024-11" db="EMBL/GenBank/DDBJ databases">
        <authorList>
            <person name="Heng Y.C."/>
            <person name="Lim A.C.H."/>
            <person name="Lee J.K.Y."/>
            <person name="Kittelmann S."/>
        </authorList>
    </citation>
    <scope>NUCLEOTIDE SEQUENCE [LARGE SCALE GENOMIC DNA]</scope>
    <source>
        <strain evidence="2 3">WILCCON 0185</strain>
    </source>
</reference>
<accession>A0ABW8T8C5</accession>
<proteinExistence type="predicted"/>
<evidence type="ECO:0000313" key="2">
    <source>
        <dbReference type="EMBL" id="MFL0248743.1"/>
    </source>
</evidence>
<evidence type="ECO:0000313" key="3">
    <source>
        <dbReference type="Proteomes" id="UP001623591"/>
    </source>
</evidence>
<name>A0ABW8T8C5_9CLOT</name>
<feature type="non-terminal residue" evidence="2">
    <location>
        <position position="305"/>
    </location>
</feature>
<dbReference type="InterPro" id="IPR003343">
    <property type="entry name" value="Big_2"/>
</dbReference>
<dbReference type="Gene3D" id="2.60.40.1080">
    <property type="match status" value="1"/>
</dbReference>
<comment type="caution">
    <text evidence="2">The sequence shown here is derived from an EMBL/GenBank/DDBJ whole genome shotgun (WGS) entry which is preliminary data.</text>
</comment>
<evidence type="ECO:0000259" key="1">
    <source>
        <dbReference type="SMART" id="SM00635"/>
    </source>
</evidence>
<dbReference type="InterPro" id="IPR008964">
    <property type="entry name" value="Invasin/intimin_cell_adhesion"/>
</dbReference>
<dbReference type="Proteomes" id="UP001623591">
    <property type="component" value="Unassembled WGS sequence"/>
</dbReference>
<keyword evidence="3" id="KW-1185">Reference proteome</keyword>
<dbReference type="Pfam" id="PF02368">
    <property type="entry name" value="Big_2"/>
    <property type="match status" value="1"/>
</dbReference>
<sequence>MKKRKRTKFLSLIITLAMVISNFIGIGPMQVIKADTITVLSEGFDSVLSGGGTTTTSIAPTDWVFKNIGGYASTSTGYYGNTAPSIKFGTNGSQVTTPSFSLTAQGTMSFWIRGASTDNVSDLKVEKFDGTSWIVVEDIKPLPTVAATKTYNLEQNITQIRFTYTKSGGNVAFDDFRIVQNTAPATVNVNSVSLNSSTLNLGIGKTAQLTATIDPANATNKNVSWSSDKPDIAVVNNGLVTGVSEGTATITVTTEDGSKTSLCVVTVSANAPPANKTFDLVEITDFHGQLLSSDATPLPVGAVLA</sequence>
<dbReference type="SMART" id="SM00635">
    <property type="entry name" value="BID_2"/>
    <property type="match status" value="1"/>
</dbReference>
<dbReference type="EMBL" id="JBJHZZ010000029">
    <property type="protein sequence ID" value="MFL0248743.1"/>
    <property type="molecule type" value="Genomic_DNA"/>
</dbReference>
<gene>
    <name evidence="2" type="ORF">ACJDUG_17520</name>
</gene>
<organism evidence="2 3">
    <name type="scientific">Candidatus Clostridium stratigraminis</name>
    <dbReference type="NCBI Taxonomy" id="3381661"/>
    <lineage>
        <taxon>Bacteria</taxon>
        <taxon>Bacillati</taxon>
        <taxon>Bacillota</taxon>
        <taxon>Clostridia</taxon>
        <taxon>Eubacteriales</taxon>
        <taxon>Clostridiaceae</taxon>
        <taxon>Clostridium</taxon>
    </lineage>
</organism>
<feature type="domain" description="BIG2" evidence="1">
    <location>
        <begin position="188"/>
        <end position="264"/>
    </location>
</feature>
<dbReference type="SUPFAM" id="SSF49373">
    <property type="entry name" value="Invasin/intimin cell-adhesion fragments"/>
    <property type="match status" value="1"/>
</dbReference>